<evidence type="ECO:0000259" key="1">
    <source>
        <dbReference type="Pfam" id="PF15523"/>
    </source>
</evidence>
<evidence type="ECO:0000313" key="2">
    <source>
        <dbReference type="EMBL" id="RDH86396.1"/>
    </source>
</evidence>
<name>A0A370DQH0_9GAMM</name>
<dbReference type="InterPro" id="IPR029118">
    <property type="entry name" value="Ntox16"/>
</dbReference>
<organism evidence="2 3">
    <name type="scientific">endosymbiont of Escarpia spicata</name>
    <dbReference type="NCBI Taxonomy" id="2200908"/>
    <lineage>
        <taxon>Bacteria</taxon>
        <taxon>Pseudomonadati</taxon>
        <taxon>Pseudomonadota</taxon>
        <taxon>Gammaproteobacteria</taxon>
        <taxon>sulfur-oxidizing symbionts</taxon>
    </lineage>
</organism>
<dbReference type="Pfam" id="PF15523">
    <property type="entry name" value="Ntox16"/>
    <property type="match status" value="1"/>
</dbReference>
<dbReference type="Proteomes" id="UP000254771">
    <property type="component" value="Unassembled WGS sequence"/>
</dbReference>
<sequence length="135" mass="14591">MAFMVLGSVLLTGIGASTSDGEEGGSRTAPGDCSPEQKLELQNYVNECCKRGKRACNANQTCDELKANYCKNKRCAEARKNINEACYDGGDEGHKEALCQTRAAITKCVNIMVSENKKCITAKCEPPECNDQEGD</sequence>
<reference evidence="2 3" key="1">
    <citation type="journal article" date="2018" name="ISME J.">
        <title>Endosymbiont genomes yield clues of tubeworm success.</title>
        <authorList>
            <person name="Li Y."/>
            <person name="Liles M.R."/>
            <person name="Halanych K.M."/>
        </authorList>
    </citation>
    <scope>NUCLEOTIDE SEQUENCE [LARGE SCALE GENOMIC DNA]</scope>
    <source>
        <strain evidence="2">A1462</strain>
    </source>
</reference>
<comment type="caution">
    <text evidence="2">The sequence shown here is derived from an EMBL/GenBank/DDBJ whole genome shotgun (WGS) entry which is preliminary data.</text>
</comment>
<evidence type="ECO:0000313" key="3">
    <source>
        <dbReference type="Proteomes" id="UP000254771"/>
    </source>
</evidence>
<protein>
    <recommendedName>
        <fullName evidence="1">Novel toxin 16 domain-containing protein</fullName>
    </recommendedName>
</protein>
<keyword evidence="3" id="KW-1185">Reference proteome</keyword>
<dbReference type="AlphaFoldDB" id="A0A370DQH0"/>
<proteinExistence type="predicted"/>
<gene>
    <name evidence="2" type="ORF">DIZ78_09510</name>
</gene>
<accession>A0A370DQH0</accession>
<feature type="domain" description="Novel toxin 16" evidence="1">
    <location>
        <begin position="30"/>
        <end position="110"/>
    </location>
</feature>
<dbReference type="EMBL" id="QFXE01000010">
    <property type="protein sequence ID" value="RDH86396.1"/>
    <property type="molecule type" value="Genomic_DNA"/>
</dbReference>